<keyword evidence="2" id="KW-1185">Reference proteome</keyword>
<dbReference type="Proteomes" id="UP000094112">
    <property type="component" value="Unassembled WGS sequence"/>
</dbReference>
<dbReference type="OrthoDB" id="10010954at2759"/>
<gene>
    <name evidence="1" type="ORF">WICANDRAFT_16174</name>
</gene>
<dbReference type="AlphaFoldDB" id="A0A1E3NY09"/>
<proteinExistence type="predicted"/>
<sequence length="270" mass="31021">FSNEELFQHAISFANDYLYPNNVEQAKSINSSYFAEDVVGRIDVTRNFEGKELNTEYLFGLFSQLSDNAVTNLIGYSTSYDVYEFLGNCNQYTMSVVNNGTFPSLGNASLPIAVNIWIKLNEYKEIVQYDLTFLKFERLFEAIELAGYQALSGNKTATEIPEEGYKQLQGLLVKSICDVHDHYCQKDYPQYDSKQDCIDYLTKTRLGKDYEGGRNTVWCRSLHQNMIEYRPNVHCPHLGPSGGDMCTDEDTGFLEVTYNYKKTFHNPWMV</sequence>
<accession>A0A1E3NY09</accession>
<name>A0A1E3NY09_WICAA</name>
<feature type="non-terminal residue" evidence="1">
    <location>
        <position position="270"/>
    </location>
</feature>
<feature type="non-terminal residue" evidence="1">
    <location>
        <position position="1"/>
    </location>
</feature>
<evidence type="ECO:0000313" key="1">
    <source>
        <dbReference type="EMBL" id="ODQ57985.1"/>
    </source>
</evidence>
<reference evidence="1 2" key="1">
    <citation type="journal article" date="2016" name="Proc. Natl. Acad. Sci. U.S.A.">
        <title>Comparative genomics of biotechnologically important yeasts.</title>
        <authorList>
            <person name="Riley R."/>
            <person name="Haridas S."/>
            <person name="Wolfe K.H."/>
            <person name="Lopes M.R."/>
            <person name="Hittinger C.T."/>
            <person name="Goeker M."/>
            <person name="Salamov A.A."/>
            <person name="Wisecaver J.H."/>
            <person name="Long T.M."/>
            <person name="Calvey C.H."/>
            <person name="Aerts A.L."/>
            <person name="Barry K.W."/>
            <person name="Choi C."/>
            <person name="Clum A."/>
            <person name="Coughlan A.Y."/>
            <person name="Deshpande S."/>
            <person name="Douglass A.P."/>
            <person name="Hanson S.J."/>
            <person name="Klenk H.-P."/>
            <person name="LaButti K.M."/>
            <person name="Lapidus A."/>
            <person name="Lindquist E.A."/>
            <person name="Lipzen A.M."/>
            <person name="Meier-Kolthoff J.P."/>
            <person name="Ohm R.A."/>
            <person name="Otillar R.P."/>
            <person name="Pangilinan J.L."/>
            <person name="Peng Y."/>
            <person name="Rokas A."/>
            <person name="Rosa C.A."/>
            <person name="Scheuner C."/>
            <person name="Sibirny A.A."/>
            <person name="Slot J.C."/>
            <person name="Stielow J.B."/>
            <person name="Sun H."/>
            <person name="Kurtzman C.P."/>
            <person name="Blackwell M."/>
            <person name="Grigoriev I.V."/>
            <person name="Jeffries T.W."/>
        </authorList>
    </citation>
    <scope>NUCLEOTIDE SEQUENCE [LARGE SCALE GENOMIC DNA]</scope>
    <source>
        <strain evidence="2">ATCC 58044 / CBS 1984 / NCYC 433 / NRRL Y-366-8</strain>
    </source>
</reference>
<organism evidence="1 2">
    <name type="scientific">Wickerhamomyces anomalus (strain ATCC 58044 / CBS 1984 / NCYC 433 / NRRL Y-366-8)</name>
    <name type="common">Yeast</name>
    <name type="synonym">Hansenula anomala</name>
    <dbReference type="NCBI Taxonomy" id="683960"/>
    <lineage>
        <taxon>Eukaryota</taxon>
        <taxon>Fungi</taxon>
        <taxon>Dikarya</taxon>
        <taxon>Ascomycota</taxon>
        <taxon>Saccharomycotina</taxon>
        <taxon>Saccharomycetes</taxon>
        <taxon>Phaffomycetales</taxon>
        <taxon>Wickerhamomycetaceae</taxon>
        <taxon>Wickerhamomyces</taxon>
    </lineage>
</organism>
<dbReference type="EMBL" id="KV454212">
    <property type="protein sequence ID" value="ODQ57985.1"/>
    <property type="molecule type" value="Genomic_DNA"/>
</dbReference>
<protein>
    <submittedName>
        <fullName evidence="1">Uncharacterized protein</fullName>
    </submittedName>
</protein>
<dbReference type="RefSeq" id="XP_019037192.1">
    <property type="nucleotide sequence ID" value="XM_019180680.1"/>
</dbReference>
<dbReference type="GeneID" id="30197926"/>
<evidence type="ECO:0000313" key="2">
    <source>
        <dbReference type="Proteomes" id="UP000094112"/>
    </source>
</evidence>